<evidence type="ECO:0000256" key="15">
    <source>
        <dbReference type="SAM" id="MobiDB-lite"/>
    </source>
</evidence>
<dbReference type="SMART" id="SM00406">
    <property type="entry name" value="IGv"/>
    <property type="match status" value="4"/>
</dbReference>
<dbReference type="FunFam" id="2.60.40.10:FF:000104">
    <property type="entry name" value="Down syndrome cell adhesion molecule b"/>
    <property type="match status" value="1"/>
</dbReference>
<sequence length="1826" mass="201663">VRSTPIEGPKFKVEPPYNVVFSNNSGSKVLCSAVGQPTPTVDWILPDGSRVGNVPGLRQLGPEGVLYFPPFSAEDYRQDVHAVSYKCTANNAAGTIVSRNVNVRAVMSQQYEAHVYDAFPLEGNTAVLKCHLPQFIGSHVVISAWIKDNAVKIESSITKDTKYTIYSDELFILDVGEKDSVSSFRCQTTNTLTREIKLSSTAGKLFVSEPKGNVSPRIVDSTVSASATAGTDVTLPCIAQGFPVPELEWFIKSSNGQLIPIAFGNQFSQLKISMTIQQIETSDAGIYVCVAKNSVGTESKEINVTVSVPLSALVEPKQLKLETNKMATLKCAIKGSPITAATWVRNGQIFHSNNLTDSIRIKESGMYQCFVRNEEYMVQDVAQVTAGDKLPEILSGFEEKILEPGKHLKIECVVEGNPLPSINWFIDKKAVEESNRISIRNHNGKVDKITSVLEISNLKTADGGIYSCHFKNVKGAVKHASRINVMGDPGIRKMDKILTIAGTSVQIDCPFYGYPINQVKWMKGLQSIPFEPRQFLHKNGSLIIAKLVRGSDDGKYLCLVNNGKKEEKQDVEMVVMIAPKIIPFSFQPSMAEGTQARVLCGLGEGDAPVIFSWLKNGLPISQKDIVIVRTPDNFSSILSVPKVHRSHSGNFTCVATNHAATAEFTTAPKIIPFSFQEDNLIEGVFARVSCVVYQGDLPISISWLKDEQPIHNVNGITIRNIDEFSSILTIDSIQQRHSGNYTCVAENFAATANSTTPLIVNVPPKWIQTPNDMSTVIGEEVKLPCATEGFPVPLVTWTKSEAITEKRQLIVNNRHQSVLKNGTLHIFSVQEKDKGFYFCEAQNGIGELGAMLQITIKSPPKMIKQYQALTPHKNEEVKLSCKAYGDSPIKFTWKKEGNGLNLTKSQYSVKSDITNNMSLSELKIHHINHMHSATYQCIATNSYGSDEASFHLSVKDVPKPPKNLKLLESSNRTVSVSWSLQDAKISPTKRHIIQYKRIAANWKDGALNYSAPGKLNSAKLSKLLPSQKYHIRVLAENEVGFSEPSNQIEVKVADEAPDGTPNDITVMAIDTNTLKISWEPPVKDQWNGIIRGYYVGYKVVGSTAPYTFKLIEVPDDYMNTLSLTITDLVKFTHYSIVVQAFNDGGKGPMSKEVVAVTSESVPSKAPVDIRCSVLGSQSIHITWQPAPFNTIHGVLQGYKVFYKPTKYESPQNGKTQATFKTSSTTKITLYKLLMYTNYSIQILAYTKKGDGIKSDPIYCRTLEDAPGPVADIKVLPASQTSILVAWQPPEHTNGAITKYIIYIKDDMETISQREVNGNEHYYEVNLLKHGENYEIWVSAATAVGQGPKSRSISQSPGMEKIPARVAVFNSVIVTIQDKDVKLPCPAIGIPEPRKNGPVMKSKRIVALSDGALLIKDIQRHESENYTCHVENERGDDLVTYSVIVQTVPEAVTLDIALTTTTSIDILWKAKNDGSTPITEFKLVYKNDNMAWKTLDLEPHIESYRLENLRCGTQYQLYMLAVNNIGEGKATSVITTSTKGGAPIIPEKQFLIDEGSSFITLNLNSWQTDSCLIKYFVIEYKPKLDSQWNLFSDDVQNDNRKILLSDLKPATWYDLRMIAHSNAGAAVAEFTFATLTEGGATISPDTVIEALPKSPLAVLLDLKFIVIFVTVIFAALAVVLTLLCYCAKNKKKKSRRHRSHGSHVDSDELTPYATARLADFQEHRRSQIPTAPPMSDSYSCNSLPFYSQIHKKGNQGPMTPNRSILKNVVLSVPPVPLTQPPELITQRLVKSGDGAARAPEELPNSEAKPGNHEKYDSPWDLKGIPNN</sequence>
<keyword evidence="3 16" id="KW-0812">Transmembrane</keyword>
<dbReference type="GO" id="GO:0007420">
    <property type="term" value="P:brain development"/>
    <property type="evidence" value="ECO:0007669"/>
    <property type="project" value="TreeGrafter"/>
</dbReference>
<feature type="domain" description="Fibronectin type-III" evidence="18">
    <location>
        <begin position="1165"/>
        <end position="1264"/>
    </location>
</feature>
<keyword evidence="5" id="KW-0677">Repeat</keyword>
<feature type="domain" description="Fibronectin type-III" evidence="18">
    <location>
        <begin position="1447"/>
        <end position="1540"/>
    </location>
</feature>
<dbReference type="InterPro" id="IPR003598">
    <property type="entry name" value="Ig_sub2"/>
</dbReference>
<protein>
    <recommendedName>
        <fullName evidence="21">Down syndrome cell adhesion molecule</fullName>
    </recommendedName>
</protein>
<dbReference type="InterPro" id="IPR056754">
    <property type="entry name" value="DSCAM/DSCAML_C"/>
</dbReference>
<reference evidence="19" key="2">
    <citation type="submission" date="2015-02" db="UniProtKB">
        <authorList>
            <consortium name="EnsemblMetazoa"/>
        </authorList>
    </citation>
    <scope>IDENTIFICATION</scope>
</reference>
<proteinExistence type="predicted"/>
<feature type="domain" description="Ig-like" evidence="17">
    <location>
        <begin position="668"/>
        <end position="761"/>
    </location>
</feature>
<dbReference type="Pfam" id="PF25059">
    <property type="entry name" value="FN3_DSCAM-DSCAML_C"/>
    <property type="match status" value="1"/>
</dbReference>
<evidence type="ECO:0000256" key="4">
    <source>
        <dbReference type="ARBA" id="ARBA00022729"/>
    </source>
</evidence>
<dbReference type="InterPro" id="IPR007110">
    <property type="entry name" value="Ig-like_dom"/>
</dbReference>
<keyword evidence="12" id="KW-0325">Glycoprotein</keyword>
<dbReference type="InterPro" id="IPR003599">
    <property type="entry name" value="Ig_sub"/>
</dbReference>
<dbReference type="PANTHER" id="PTHR44170:SF53">
    <property type="entry name" value="DS CELL ADHESION MOLECULE LIKE 1"/>
    <property type="match status" value="1"/>
</dbReference>
<dbReference type="FunFam" id="2.60.40.10:FF:000107">
    <property type="entry name" value="Myosin, light chain kinase a"/>
    <property type="match status" value="1"/>
</dbReference>
<dbReference type="SMART" id="SM00060">
    <property type="entry name" value="FN3"/>
    <property type="match status" value="6"/>
</dbReference>
<feature type="domain" description="Ig-like" evidence="17">
    <location>
        <begin position="309"/>
        <end position="385"/>
    </location>
</feature>
<evidence type="ECO:0000256" key="2">
    <source>
        <dbReference type="ARBA" id="ARBA00022475"/>
    </source>
</evidence>
<keyword evidence="6" id="KW-0130">Cell adhesion</keyword>
<keyword evidence="20" id="KW-1185">Reference proteome</keyword>
<feature type="domain" description="Ig-like" evidence="17">
    <location>
        <begin position="764"/>
        <end position="857"/>
    </location>
</feature>
<feature type="domain" description="Ig-like" evidence="17">
    <location>
        <begin position="489"/>
        <end position="574"/>
    </location>
</feature>
<feature type="domain" description="Ig-like" evidence="17">
    <location>
        <begin position="216"/>
        <end position="305"/>
    </location>
</feature>
<dbReference type="FunFam" id="2.60.40.10:FF:000032">
    <property type="entry name" value="palladin isoform X1"/>
    <property type="match status" value="1"/>
</dbReference>
<keyword evidence="7" id="KW-0524">Neurogenesis</keyword>
<dbReference type="Pfam" id="PF13927">
    <property type="entry name" value="Ig_3"/>
    <property type="match status" value="3"/>
</dbReference>
<evidence type="ECO:0000256" key="10">
    <source>
        <dbReference type="ARBA" id="ARBA00023136"/>
    </source>
</evidence>
<feature type="domain" description="Fibronectin type-III" evidence="18">
    <location>
        <begin position="1060"/>
        <end position="1160"/>
    </location>
</feature>
<dbReference type="InterPro" id="IPR013098">
    <property type="entry name" value="Ig_I-set"/>
</dbReference>
<dbReference type="Pfam" id="PF07679">
    <property type="entry name" value="I-set"/>
    <property type="match status" value="4"/>
</dbReference>
<dbReference type="SUPFAM" id="SSF49265">
    <property type="entry name" value="Fibronectin type III"/>
    <property type="match status" value="3"/>
</dbReference>
<dbReference type="InterPro" id="IPR036179">
    <property type="entry name" value="Ig-like_dom_sf"/>
</dbReference>
<feature type="domain" description="Ig-like" evidence="17">
    <location>
        <begin position="579"/>
        <end position="665"/>
    </location>
</feature>
<evidence type="ECO:0000256" key="1">
    <source>
        <dbReference type="ARBA" id="ARBA00004251"/>
    </source>
</evidence>
<dbReference type="GO" id="GO:0030424">
    <property type="term" value="C:axon"/>
    <property type="evidence" value="ECO:0007669"/>
    <property type="project" value="TreeGrafter"/>
</dbReference>
<keyword evidence="13" id="KW-0393">Immunoglobulin domain</keyword>
<evidence type="ECO:0000256" key="6">
    <source>
        <dbReference type="ARBA" id="ARBA00022889"/>
    </source>
</evidence>
<keyword evidence="8 16" id="KW-1133">Transmembrane helix</keyword>
<evidence type="ECO:0000256" key="12">
    <source>
        <dbReference type="ARBA" id="ARBA00023180"/>
    </source>
</evidence>
<feature type="compositionally biased region" description="Basic and acidic residues" evidence="15">
    <location>
        <begin position="1808"/>
        <end position="1818"/>
    </location>
</feature>
<dbReference type="InterPro" id="IPR003961">
    <property type="entry name" value="FN3_dom"/>
</dbReference>
<evidence type="ECO:0000256" key="8">
    <source>
        <dbReference type="ARBA" id="ARBA00022989"/>
    </source>
</evidence>
<evidence type="ECO:0000256" key="3">
    <source>
        <dbReference type="ARBA" id="ARBA00022692"/>
    </source>
</evidence>
<dbReference type="FunFam" id="2.60.40.10:FF:000017">
    <property type="entry name" value="Down syndrome cell adhesion molecule b"/>
    <property type="match status" value="1"/>
</dbReference>
<dbReference type="SMART" id="SM00409">
    <property type="entry name" value="IG"/>
    <property type="match status" value="10"/>
</dbReference>
<feature type="region of interest" description="Disordered" evidence="15">
    <location>
        <begin position="1785"/>
        <end position="1826"/>
    </location>
</feature>
<dbReference type="GO" id="GO:0005886">
    <property type="term" value="C:plasma membrane"/>
    <property type="evidence" value="ECO:0007669"/>
    <property type="project" value="TreeGrafter"/>
</dbReference>
<dbReference type="PROSITE" id="PS50835">
    <property type="entry name" value="IG_LIKE"/>
    <property type="match status" value="10"/>
</dbReference>
<keyword evidence="11" id="KW-1015">Disulfide bond</keyword>
<dbReference type="PANTHER" id="PTHR44170">
    <property type="entry name" value="PROTEIN SIDEKICK"/>
    <property type="match status" value="1"/>
</dbReference>
<feature type="domain" description="Ig-like" evidence="17">
    <location>
        <begin position="860"/>
        <end position="953"/>
    </location>
</feature>
<keyword evidence="2" id="KW-1003">Cell membrane</keyword>
<keyword evidence="9" id="KW-0770">Synapse</keyword>
<comment type="subcellular location">
    <subcellularLocation>
        <location evidence="1">Cell membrane</location>
        <topology evidence="1">Single-pass type I membrane protein</topology>
    </subcellularLocation>
    <subcellularLocation>
        <location evidence="14">Synapse</location>
    </subcellularLocation>
</comment>
<evidence type="ECO:0000259" key="17">
    <source>
        <dbReference type="PROSITE" id="PS50835"/>
    </source>
</evidence>
<keyword evidence="4" id="KW-0732">Signal</keyword>
<dbReference type="Pfam" id="PF00047">
    <property type="entry name" value="ig"/>
    <property type="match status" value="1"/>
</dbReference>
<evidence type="ECO:0000256" key="7">
    <source>
        <dbReference type="ARBA" id="ARBA00022902"/>
    </source>
</evidence>
<evidence type="ECO:0000256" key="16">
    <source>
        <dbReference type="SAM" id="Phobius"/>
    </source>
</evidence>
<dbReference type="SMART" id="SM00408">
    <property type="entry name" value="IGc2"/>
    <property type="match status" value="10"/>
</dbReference>
<evidence type="ECO:0000313" key="20">
    <source>
        <dbReference type="Proteomes" id="UP000014500"/>
    </source>
</evidence>
<feature type="domain" description="Ig-like" evidence="17">
    <location>
        <begin position="9"/>
        <end position="102"/>
    </location>
</feature>
<accession>T1JP34</accession>
<evidence type="ECO:0000259" key="18">
    <source>
        <dbReference type="PROSITE" id="PS50853"/>
    </source>
</evidence>
<feature type="domain" description="Fibronectin type-III" evidence="18">
    <location>
        <begin position="1541"/>
        <end position="1638"/>
    </location>
</feature>
<evidence type="ECO:0000256" key="11">
    <source>
        <dbReference type="ARBA" id="ARBA00023157"/>
    </source>
</evidence>
<dbReference type="Gene3D" id="2.60.40.10">
    <property type="entry name" value="Immunoglobulins"/>
    <property type="match status" value="17"/>
</dbReference>
<dbReference type="FunFam" id="2.60.40.10:FF:000333">
    <property type="entry name" value="Down syndrome cell adhesion molecule"/>
    <property type="match status" value="2"/>
</dbReference>
<reference evidence="20" key="1">
    <citation type="submission" date="2011-05" db="EMBL/GenBank/DDBJ databases">
        <authorList>
            <person name="Richards S.R."/>
            <person name="Qu J."/>
            <person name="Jiang H."/>
            <person name="Jhangiani S.N."/>
            <person name="Agravi P."/>
            <person name="Goodspeed R."/>
            <person name="Gross S."/>
            <person name="Mandapat C."/>
            <person name="Jackson L."/>
            <person name="Mathew T."/>
            <person name="Pu L."/>
            <person name="Thornton R."/>
            <person name="Saada N."/>
            <person name="Wilczek-Boney K.B."/>
            <person name="Lee S."/>
            <person name="Kovar C."/>
            <person name="Wu Y."/>
            <person name="Scherer S.E."/>
            <person name="Worley K.C."/>
            <person name="Muzny D.M."/>
            <person name="Gibbs R."/>
        </authorList>
    </citation>
    <scope>NUCLEOTIDE SEQUENCE</scope>
    <source>
        <strain evidence="20">Brora</strain>
    </source>
</reference>
<dbReference type="Proteomes" id="UP000014500">
    <property type="component" value="Unassembled WGS sequence"/>
</dbReference>
<organism evidence="19 20">
    <name type="scientific">Strigamia maritima</name>
    <name type="common">European centipede</name>
    <name type="synonym">Geophilus maritimus</name>
    <dbReference type="NCBI Taxonomy" id="126957"/>
    <lineage>
        <taxon>Eukaryota</taxon>
        <taxon>Metazoa</taxon>
        <taxon>Ecdysozoa</taxon>
        <taxon>Arthropoda</taxon>
        <taxon>Myriapoda</taxon>
        <taxon>Chilopoda</taxon>
        <taxon>Pleurostigmophora</taxon>
        <taxon>Geophilomorpha</taxon>
        <taxon>Linotaeniidae</taxon>
        <taxon>Strigamia</taxon>
    </lineage>
</organism>
<feature type="domain" description="Ig-like" evidence="17">
    <location>
        <begin position="391"/>
        <end position="484"/>
    </location>
</feature>
<dbReference type="FunFam" id="2.60.40.10:FF:000028">
    <property type="entry name" value="Neuronal cell adhesion molecule"/>
    <property type="match status" value="1"/>
</dbReference>
<evidence type="ECO:0008006" key="21">
    <source>
        <dbReference type="Google" id="ProtNLM"/>
    </source>
</evidence>
<dbReference type="FunFam" id="2.60.40.10:FF:000093">
    <property type="entry name" value="Down syndrome cell adhesion molecule, isoform B"/>
    <property type="match status" value="1"/>
</dbReference>
<dbReference type="CDD" id="cd00063">
    <property type="entry name" value="FN3"/>
    <property type="match status" value="6"/>
</dbReference>
<dbReference type="GO" id="GO:0098632">
    <property type="term" value="F:cell-cell adhesion mediator activity"/>
    <property type="evidence" value="ECO:0007669"/>
    <property type="project" value="TreeGrafter"/>
</dbReference>
<dbReference type="GO" id="GO:0007411">
    <property type="term" value="P:axon guidance"/>
    <property type="evidence" value="ECO:0007669"/>
    <property type="project" value="TreeGrafter"/>
</dbReference>
<feature type="domain" description="Ig-like" evidence="17">
    <location>
        <begin position="122"/>
        <end position="199"/>
    </location>
</feature>
<feature type="transmembrane region" description="Helical" evidence="16">
    <location>
        <begin position="1663"/>
        <end position="1686"/>
    </location>
</feature>
<dbReference type="Pfam" id="PF00041">
    <property type="entry name" value="fn3"/>
    <property type="match status" value="5"/>
</dbReference>
<evidence type="ECO:0000256" key="13">
    <source>
        <dbReference type="ARBA" id="ARBA00023319"/>
    </source>
</evidence>
<name>T1JP34_STRMM</name>
<dbReference type="EnsemblMetazoa" id="SMAR015611-RC">
    <property type="protein sequence ID" value="SMAR015611-PC"/>
    <property type="gene ID" value="SMAR015611"/>
</dbReference>
<dbReference type="InterPro" id="IPR013106">
    <property type="entry name" value="Ig_V-set"/>
</dbReference>
<evidence type="ECO:0000256" key="5">
    <source>
        <dbReference type="ARBA" id="ARBA00022737"/>
    </source>
</evidence>
<dbReference type="PROSITE" id="PS50853">
    <property type="entry name" value="FN3"/>
    <property type="match status" value="6"/>
</dbReference>
<dbReference type="InterPro" id="IPR013783">
    <property type="entry name" value="Ig-like_fold"/>
</dbReference>
<evidence type="ECO:0000313" key="19">
    <source>
        <dbReference type="EnsemblMetazoa" id="SMAR015611-PC"/>
    </source>
</evidence>
<feature type="domain" description="Fibronectin type-III" evidence="18">
    <location>
        <begin position="1268"/>
        <end position="1359"/>
    </location>
</feature>
<dbReference type="GO" id="GO:0045202">
    <property type="term" value="C:synapse"/>
    <property type="evidence" value="ECO:0007669"/>
    <property type="project" value="UniProtKB-SubCell"/>
</dbReference>
<evidence type="ECO:0000256" key="9">
    <source>
        <dbReference type="ARBA" id="ARBA00023018"/>
    </source>
</evidence>
<feature type="domain" description="Fibronectin type-III" evidence="18">
    <location>
        <begin position="960"/>
        <end position="1055"/>
    </location>
</feature>
<keyword evidence="10 16" id="KW-0472">Membrane</keyword>
<dbReference type="InterPro" id="IPR013151">
    <property type="entry name" value="Immunoglobulin_dom"/>
</dbReference>
<dbReference type="SUPFAM" id="SSF48726">
    <property type="entry name" value="Immunoglobulin"/>
    <property type="match status" value="8"/>
</dbReference>
<evidence type="ECO:0000256" key="14">
    <source>
        <dbReference type="ARBA" id="ARBA00034103"/>
    </source>
</evidence>
<dbReference type="InterPro" id="IPR036116">
    <property type="entry name" value="FN3_sf"/>
</dbReference>
<dbReference type="EMBL" id="JH431465">
    <property type="status" value="NOT_ANNOTATED_CDS"/>
    <property type="molecule type" value="Genomic_DNA"/>
</dbReference>